<keyword evidence="2" id="KW-0472">Membrane</keyword>
<reference evidence="3 4" key="1">
    <citation type="journal article" date="2014" name="BMC Genomics">
        <title>Genome based analysis of type-I polyketide synthase and nonribosomal peptide synthetase gene clusters in seven strains of five representative Nocardia species.</title>
        <authorList>
            <person name="Komaki H."/>
            <person name="Ichikawa N."/>
            <person name="Hosoyama A."/>
            <person name="Takahashi-Nakaguchi A."/>
            <person name="Matsuzawa T."/>
            <person name="Suzuki K."/>
            <person name="Fujita N."/>
            <person name="Gonoi T."/>
        </authorList>
    </citation>
    <scope>NUCLEOTIDE SEQUENCE [LARGE SCALE GENOMIC DNA]</scope>
    <source>
        <strain evidence="3 4">NBRC 15531</strain>
    </source>
</reference>
<dbReference type="AlphaFoldDB" id="U5EAZ6"/>
<feature type="region of interest" description="Disordered" evidence="1">
    <location>
        <begin position="196"/>
        <end position="230"/>
    </location>
</feature>
<protein>
    <recommendedName>
        <fullName evidence="5">NERD domain-containing protein</fullName>
    </recommendedName>
</protein>
<proteinExistence type="predicted"/>
<dbReference type="GeneID" id="91513829"/>
<evidence type="ECO:0000313" key="4">
    <source>
        <dbReference type="Proteomes" id="UP000017048"/>
    </source>
</evidence>
<gene>
    <name evidence="3" type="ORF">NCAST_20_01690</name>
</gene>
<keyword evidence="4" id="KW-1185">Reference proteome</keyword>
<dbReference type="OrthoDB" id="4570473at2"/>
<evidence type="ECO:0000313" key="3">
    <source>
        <dbReference type="EMBL" id="GAD83601.1"/>
    </source>
</evidence>
<accession>U5EAZ6</accession>
<evidence type="ECO:0000256" key="2">
    <source>
        <dbReference type="SAM" id="Phobius"/>
    </source>
</evidence>
<feature type="transmembrane region" description="Helical" evidence="2">
    <location>
        <begin position="236"/>
        <end position="258"/>
    </location>
</feature>
<evidence type="ECO:0000256" key="1">
    <source>
        <dbReference type="SAM" id="MobiDB-lite"/>
    </source>
</evidence>
<dbReference type="Proteomes" id="UP000017048">
    <property type="component" value="Unassembled WGS sequence"/>
</dbReference>
<comment type="caution">
    <text evidence="3">The sequence shown here is derived from an EMBL/GenBank/DDBJ whole genome shotgun (WGS) entry which is preliminary data.</text>
</comment>
<feature type="region of interest" description="Disordered" evidence="1">
    <location>
        <begin position="260"/>
        <end position="286"/>
    </location>
</feature>
<organism evidence="3 4">
    <name type="scientific">Nocardia asteroides NBRC 15531</name>
    <dbReference type="NCBI Taxonomy" id="1110697"/>
    <lineage>
        <taxon>Bacteria</taxon>
        <taxon>Bacillati</taxon>
        <taxon>Actinomycetota</taxon>
        <taxon>Actinomycetes</taxon>
        <taxon>Mycobacteriales</taxon>
        <taxon>Nocardiaceae</taxon>
        <taxon>Nocardia</taxon>
    </lineage>
</organism>
<keyword evidence="2" id="KW-1133">Transmembrane helix</keyword>
<sequence length="295" mass="31530">MLVRIRPEAELTGAEREFVDCLRASPGTGLALIDCRVGDRRLGAVIVTPRGITVVEVKGFRRRQSGLLAVSAAGAWTISDSPLDLDTESAAGFTDRLEHGVHAVRVALEQALQDGGQVCGAVVLVPYRGVVVRPARTVLRPGLDVVVANTVDAHELRVYLDGFAAGPRAWTVDRVRTTCTALGLAELAPSRAELAEDGFDGNRPAPAPRPPQPRRFTEPIQAPPPEPGRRGRKTGLIVFAAALLGVFVVFLVIGQALLHDSPRPRPSSETSQTTRPAPTPVSQRPTACWPFQNGC</sequence>
<keyword evidence="2" id="KW-0812">Transmembrane</keyword>
<dbReference type="EMBL" id="BAFO02000020">
    <property type="protein sequence ID" value="GAD83601.1"/>
    <property type="molecule type" value="Genomic_DNA"/>
</dbReference>
<feature type="compositionally biased region" description="Polar residues" evidence="1">
    <location>
        <begin position="267"/>
        <end position="285"/>
    </location>
</feature>
<name>U5EAZ6_NOCAS</name>
<evidence type="ECO:0008006" key="5">
    <source>
        <dbReference type="Google" id="ProtNLM"/>
    </source>
</evidence>
<dbReference type="eggNOG" id="ENOG5032A09">
    <property type="taxonomic scope" value="Bacteria"/>
</dbReference>
<dbReference type="RefSeq" id="WP_019049563.1">
    <property type="nucleotide sequence ID" value="NZ_BAFO02000020.1"/>
</dbReference>